<evidence type="ECO:0000256" key="1">
    <source>
        <dbReference type="ARBA" id="ARBA00007198"/>
    </source>
</evidence>
<dbReference type="InterPro" id="IPR036249">
    <property type="entry name" value="Thioredoxin-like_sf"/>
</dbReference>
<dbReference type="EMBL" id="CP042476">
    <property type="protein sequence ID" value="QED36837.1"/>
    <property type="molecule type" value="Genomic_DNA"/>
</dbReference>
<proteinExistence type="inferred from homology"/>
<reference evidence="4 5" key="1">
    <citation type="submission" date="2019-08" db="EMBL/GenBank/DDBJ databases">
        <title>Antarcticibacterium arcticum sp. nov., a bacterium isolated from marine sediment of the Canadian Beaufort Sea.</title>
        <authorList>
            <person name="Lee Y.M."/>
            <person name="Baek K."/>
            <person name="Lee D.-H."/>
            <person name="Shin S.C."/>
            <person name="Jin Y.K."/>
            <person name="Park Y."/>
        </authorList>
    </citation>
    <scope>NUCLEOTIDE SEQUENCE [LARGE SCALE GENOMIC DNA]</scope>
    <source>
        <strain evidence="4 5">PAMC 28998</strain>
    </source>
</reference>
<evidence type="ECO:0000256" key="3">
    <source>
        <dbReference type="PROSITE-ProRule" id="PRU01282"/>
    </source>
</evidence>
<dbReference type="RefSeq" id="WP_146831053.1">
    <property type="nucleotide sequence ID" value="NZ_CP042476.1"/>
</dbReference>
<dbReference type="PANTHER" id="PTHR30041:SF4">
    <property type="entry name" value="ARSENATE REDUCTASE"/>
    <property type="match status" value="1"/>
</dbReference>
<sequence>MITIYHNNRCSKSREGLGIIESSGKEYRVREYLKEPLSEAEISSLLKKLEMQPVELIRKNEKLWKEQYRNKDLSANDLIKIMAENPGLIERPVVEYGEKAVVGRPSSRIDSLL</sequence>
<dbReference type="Proteomes" id="UP000321954">
    <property type="component" value="Chromosome"/>
</dbReference>
<evidence type="ECO:0000256" key="2">
    <source>
        <dbReference type="ARBA" id="ARBA00023002"/>
    </source>
</evidence>
<organism evidence="4 5">
    <name type="scientific">Antarcticibacterium arcticum</name>
    <dbReference type="NCBI Taxonomy" id="2585771"/>
    <lineage>
        <taxon>Bacteria</taxon>
        <taxon>Pseudomonadati</taxon>
        <taxon>Bacteroidota</taxon>
        <taxon>Flavobacteriia</taxon>
        <taxon>Flavobacteriales</taxon>
        <taxon>Flavobacteriaceae</taxon>
        <taxon>Antarcticibacterium</taxon>
    </lineage>
</organism>
<gene>
    <name evidence="4" type="ORF">FK178_03530</name>
</gene>
<dbReference type="SUPFAM" id="SSF52833">
    <property type="entry name" value="Thioredoxin-like"/>
    <property type="match status" value="1"/>
</dbReference>
<dbReference type="GO" id="GO:0008794">
    <property type="term" value="F:arsenate reductase (glutaredoxin) activity"/>
    <property type="evidence" value="ECO:0007669"/>
    <property type="project" value="InterPro"/>
</dbReference>
<accession>A0A5B8YJ20</accession>
<dbReference type="Gene3D" id="3.40.30.10">
    <property type="entry name" value="Glutaredoxin"/>
    <property type="match status" value="1"/>
</dbReference>
<keyword evidence="5" id="KW-1185">Reference proteome</keyword>
<protein>
    <submittedName>
        <fullName evidence="4">Arsenate reductase family protein</fullName>
    </submittedName>
</protein>
<evidence type="ECO:0000313" key="4">
    <source>
        <dbReference type="EMBL" id="QED36837.1"/>
    </source>
</evidence>
<evidence type="ECO:0000313" key="5">
    <source>
        <dbReference type="Proteomes" id="UP000321954"/>
    </source>
</evidence>
<dbReference type="AlphaFoldDB" id="A0A5B8YJ20"/>
<comment type="similarity">
    <text evidence="1 3">Belongs to the ArsC family.</text>
</comment>
<dbReference type="PANTHER" id="PTHR30041">
    <property type="entry name" value="ARSENATE REDUCTASE"/>
    <property type="match status" value="1"/>
</dbReference>
<dbReference type="KEGG" id="anp:FK178_03530"/>
<dbReference type="OrthoDB" id="9808142at2"/>
<name>A0A5B8YJ20_9FLAO</name>
<keyword evidence="2" id="KW-0560">Oxidoreductase</keyword>
<dbReference type="CDD" id="cd03034">
    <property type="entry name" value="ArsC_ArsC"/>
    <property type="match status" value="1"/>
</dbReference>
<dbReference type="Pfam" id="PF03960">
    <property type="entry name" value="ArsC"/>
    <property type="match status" value="1"/>
</dbReference>
<dbReference type="InterPro" id="IPR006659">
    <property type="entry name" value="Arsenate_reductase"/>
</dbReference>
<dbReference type="PROSITE" id="PS51353">
    <property type="entry name" value="ARSC"/>
    <property type="match status" value="1"/>
</dbReference>
<dbReference type="InterPro" id="IPR006660">
    <property type="entry name" value="Arsenate_reductase-like"/>
</dbReference>